<dbReference type="PANTHER" id="PTHR33052">
    <property type="entry name" value="DUF4228 DOMAIN PROTEIN-RELATED"/>
    <property type="match status" value="1"/>
</dbReference>
<keyword evidence="2" id="KW-1185">Reference proteome</keyword>
<sequence>MGNHISCTLSKPLGKHTRSAKVIFPGGEIRQIQTPIKAAELMLEKPNFFLINSRSLKIGQRFSPLNADEDLEPKNVYVMFPMKRATSKITATDMATLFVLANKAVKRCSSGKVRNFPESESAGEEVAACTAPMPKLDDMEEFSQPEYVYRLSVSRSKKPLLETIEEETTYAR</sequence>
<evidence type="ECO:0000313" key="1">
    <source>
        <dbReference type="EMBL" id="KDO63178.1"/>
    </source>
</evidence>
<protein>
    <recommendedName>
        <fullName evidence="3">DUF4228 domain-containing protein</fullName>
    </recommendedName>
</protein>
<dbReference type="Proteomes" id="UP000027120">
    <property type="component" value="Unassembled WGS sequence"/>
</dbReference>
<evidence type="ECO:0000313" key="2">
    <source>
        <dbReference type="Proteomes" id="UP000027120"/>
    </source>
</evidence>
<dbReference type="eggNOG" id="ENOG502RZXP">
    <property type="taxonomic scope" value="Eukaryota"/>
</dbReference>
<dbReference type="EMBL" id="KK784914">
    <property type="protein sequence ID" value="KDO63178.1"/>
    <property type="molecule type" value="Genomic_DNA"/>
</dbReference>
<accession>A0A067F7A6</accession>
<dbReference type="Pfam" id="PF14009">
    <property type="entry name" value="PADRE"/>
    <property type="match status" value="1"/>
</dbReference>
<dbReference type="InterPro" id="IPR025322">
    <property type="entry name" value="PADRE_dom"/>
</dbReference>
<name>A0A067F7A6_CITSI</name>
<gene>
    <name evidence="1" type="ORF">CISIN_1g040603mg</name>
</gene>
<dbReference type="OrthoDB" id="1922322at2759"/>
<dbReference type="KEGG" id="cit:102618345"/>
<evidence type="ECO:0008006" key="3">
    <source>
        <dbReference type="Google" id="ProtNLM"/>
    </source>
</evidence>
<reference evidence="1 2" key="1">
    <citation type="submission" date="2014-04" db="EMBL/GenBank/DDBJ databases">
        <authorList>
            <consortium name="International Citrus Genome Consortium"/>
            <person name="Gmitter F."/>
            <person name="Chen C."/>
            <person name="Farmerie W."/>
            <person name="Harkins T."/>
            <person name="Desany B."/>
            <person name="Mohiuddin M."/>
            <person name="Kodira C."/>
            <person name="Borodovsky M."/>
            <person name="Lomsadze A."/>
            <person name="Burns P."/>
            <person name="Jenkins J."/>
            <person name="Prochnik S."/>
            <person name="Shu S."/>
            <person name="Chapman J."/>
            <person name="Pitluck S."/>
            <person name="Schmutz J."/>
            <person name="Rokhsar D."/>
        </authorList>
    </citation>
    <scope>NUCLEOTIDE SEQUENCE</scope>
</reference>
<dbReference type="PaxDb" id="2711-XP_006482180.1"/>
<organism evidence="1 2">
    <name type="scientific">Citrus sinensis</name>
    <name type="common">Sweet orange</name>
    <name type="synonym">Citrus aurantium var. sinensis</name>
    <dbReference type="NCBI Taxonomy" id="2711"/>
    <lineage>
        <taxon>Eukaryota</taxon>
        <taxon>Viridiplantae</taxon>
        <taxon>Streptophyta</taxon>
        <taxon>Embryophyta</taxon>
        <taxon>Tracheophyta</taxon>
        <taxon>Spermatophyta</taxon>
        <taxon>Magnoliopsida</taxon>
        <taxon>eudicotyledons</taxon>
        <taxon>Gunneridae</taxon>
        <taxon>Pentapetalae</taxon>
        <taxon>rosids</taxon>
        <taxon>malvids</taxon>
        <taxon>Sapindales</taxon>
        <taxon>Rutaceae</taxon>
        <taxon>Aurantioideae</taxon>
        <taxon>Citrus</taxon>
    </lineage>
</organism>
<dbReference type="STRING" id="2711.A0A067F7A6"/>
<dbReference type="AlphaFoldDB" id="A0A067F7A6"/>
<proteinExistence type="predicted"/>